<accession>T0YH69</accession>
<reference evidence="2" key="2">
    <citation type="journal article" date="2014" name="ISME J.">
        <title>Microbial stratification in low pH oxic and suboxic macroscopic growths along an acid mine drainage.</title>
        <authorList>
            <person name="Mendez-Garcia C."/>
            <person name="Mesa V."/>
            <person name="Sprenger R.R."/>
            <person name="Richter M."/>
            <person name="Diez M.S."/>
            <person name="Solano J."/>
            <person name="Bargiela R."/>
            <person name="Golyshina O.V."/>
            <person name="Manteca A."/>
            <person name="Ramos J.L."/>
            <person name="Gallego J.R."/>
            <person name="Llorente I."/>
            <person name="Martins Dos Santos V.A."/>
            <person name="Jensen O.N."/>
            <person name="Pelaez A.I."/>
            <person name="Sanchez J."/>
            <person name="Ferrer M."/>
        </authorList>
    </citation>
    <scope>NUCLEOTIDE SEQUENCE</scope>
</reference>
<evidence type="ECO:0000313" key="2">
    <source>
        <dbReference type="EMBL" id="EQD31157.1"/>
    </source>
</evidence>
<gene>
    <name evidence="2" type="ORF">B1B_18253</name>
</gene>
<feature type="non-terminal residue" evidence="2">
    <location>
        <position position="159"/>
    </location>
</feature>
<organism evidence="2">
    <name type="scientific">mine drainage metagenome</name>
    <dbReference type="NCBI Taxonomy" id="410659"/>
    <lineage>
        <taxon>unclassified sequences</taxon>
        <taxon>metagenomes</taxon>
        <taxon>ecological metagenomes</taxon>
    </lineage>
</organism>
<name>T0YH69_9ZZZZ</name>
<evidence type="ECO:0000259" key="1">
    <source>
        <dbReference type="Pfam" id="PF19502"/>
    </source>
</evidence>
<dbReference type="InterPro" id="IPR045792">
    <property type="entry name" value="DUF6036"/>
</dbReference>
<proteinExistence type="predicted"/>
<feature type="non-terminal residue" evidence="2">
    <location>
        <position position="1"/>
    </location>
</feature>
<reference evidence="2" key="1">
    <citation type="submission" date="2013-08" db="EMBL/GenBank/DDBJ databases">
        <authorList>
            <person name="Mendez C."/>
            <person name="Richter M."/>
            <person name="Ferrer M."/>
            <person name="Sanchez J."/>
        </authorList>
    </citation>
    <scope>NUCLEOTIDE SEQUENCE</scope>
</reference>
<dbReference type="AlphaFoldDB" id="T0YH69"/>
<dbReference type="Pfam" id="PF19502">
    <property type="entry name" value="DUF6036"/>
    <property type="match status" value="1"/>
</dbReference>
<comment type="caution">
    <text evidence="2">The sequence shown here is derived from an EMBL/GenBank/DDBJ whole genome shotgun (WGS) entry which is preliminary data.</text>
</comment>
<protein>
    <recommendedName>
        <fullName evidence="1">DUF6036 domain-containing protein</fullName>
    </recommendedName>
</protein>
<feature type="domain" description="DUF6036" evidence="1">
    <location>
        <begin position="16"/>
        <end position="150"/>
    </location>
</feature>
<dbReference type="EMBL" id="AUZY01012213">
    <property type="protein sequence ID" value="EQD31157.1"/>
    <property type="molecule type" value="Genomic_DNA"/>
</dbReference>
<sequence length="159" mass="17103">LEHIIRATGSILGEDTVIIVGSQAILASRPEEELPPAAMRSLEGDVLPLDDRDGVKADLIDGALGELSLFDSTHGIHADGVSASTSILPALWRDRLIAYSNPNTNGVTALCLERHDLCVAKLVANRDKDREFVRALIGKDIVDVDIIISRLALTDISDE</sequence>